<organism evidence="5 6">
    <name type="scientific">Rhizobium jaguaris</name>
    <dbReference type="NCBI Taxonomy" id="1312183"/>
    <lineage>
        <taxon>Bacteria</taxon>
        <taxon>Pseudomonadati</taxon>
        <taxon>Pseudomonadota</taxon>
        <taxon>Alphaproteobacteria</taxon>
        <taxon>Hyphomicrobiales</taxon>
        <taxon>Rhizobiaceae</taxon>
        <taxon>Rhizobium/Agrobacterium group</taxon>
        <taxon>Rhizobium</taxon>
    </lineage>
</organism>
<evidence type="ECO:0000313" key="6">
    <source>
        <dbReference type="Proteomes" id="UP000282195"/>
    </source>
</evidence>
<dbReference type="Pfam" id="PF13377">
    <property type="entry name" value="Peripla_BP_3"/>
    <property type="match status" value="1"/>
</dbReference>
<dbReference type="Gene3D" id="1.10.260.40">
    <property type="entry name" value="lambda repressor-like DNA-binding domains"/>
    <property type="match status" value="1"/>
</dbReference>
<dbReference type="Pfam" id="PF00356">
    <property type="entry name" value="LacI"/>
    <property type="match status" value="1"/>
</dbReference>
<dbReference type="GO" id="GO:0003700">
    <property type="term" value="F:DNA-binding transcription factor activity"/>
    <property type="evidence" value="ECO:0007669"/>
    <property type="project" value="TreeGrafter"/>
</dbReference>
<feature type="domain" description="HTH lacI-type" evidence="4">
    <location>
        <begin position="1"/>
        <end position="55"/>
    </location>
</feature>
<dbReference type="InterPro" id="IPR010982">
    <property type="entry name" value="Lambda_DNA-bd_dom_sf"/>
</dbReference>
<dbReference type="KEGG" id="rjg:CCGE525_31300"/>
<dbReference type="CDD" id="cd01392">
    <property type="entry name" value="HTH_LacI"/>
    <property type="match status" value="1"/>
</dbReference>
<dbReference type="SMART" id="SM00354">
    <property type="entry name" value="HTH_LACI"/>
    <property type="match status" value="1"/>
</dbReference>
<name>A0A387G7G4_9HYPH</name>
<keyword evidence="3" id="KW-0804">Transcription</keyword>
<protein>
    <submittedName>
        <fullName evidence="5">LacI family transcriptional regulator</fullName>
    </submittedName>
</protein>
<keyword evidence="5" id="KW-0614">Plasmid</keyword>
<dbReference type="PANTHER" id="PTHR30146">
    <property type="entry name" value="LACI-RELATED TRANSCRIPTIONAL REPRESSOR"/>
    <property type="match status" value="1"/>
</dbReference>
<dbReference type="SUPFAM" id="SSF47413">
    <property type="entry name" value="lambda repressor-like DNA-binding domains"/>
    <property type="match status" value="1"/>
</dbReference>
<dbReference type="GO" id="GO:0000976">
    <property type="term" value="F:transcription cis-regulatory region binding"/>
    <property type="evidence" value="ECO:0007669"/>
    <property type="project" value="TreeGrafter"/>
</dbReference>
<dbReference type="Proteomes" id="UP000282195">
    <property type="component" value="Plasmid pRCCGE525c"/>
</dbReference>
<keyword evidence="2" id="KW-0238">DNA-binding</keyword>
<dbReference type="AlphaFoldDB" id="A0A387G7G4"/>
<evidence type="ECO:0000259" key="4">
    <source>
        <dbReference type="PROSITE" id="PS50932"/>
    </source>
</evidence>
<dbReference type="InterPro" id="IPR000843">
    <property type="entry name" value="HTH_LacI"/>
</dbReference>
<evidence type="ECO:0000256" key="2">
    <source>
        <dbReference type="ARBA" id="ARBA00023125"/>
    </source>
</evidence>
<reference evidence="5 6" key="1">
    <citation type="submission" date="2018-10" db="EMBL/GenBank/DDBJ databases">
        <title>Rhizobium etli, R. leguminosarum and a new Rhizobium genospecies from Phaseolus dumosus.</title>
        <authorList>
            <person name="Ramirez-Puebla S.T."/>
            <person name="Rogel-Hernandez M.A."/>
            <person name="Guerrero G."/>
            <person name="Ormeno-Orrillo E."/>
            <person name="Martinez-Romero J.C."/>
            <person name="Negrete-Yankelevich S."/>
            <person name="Martinez-Romero E."/>
        </authorList>
    </citation>
    <scope>NUCLEOTIDE SEQUENCE [LARGE SCALE GENOMIC DNA]</scope>
    <source>
        <strain evidence="5 6">CCGE525</strain>
        <plasmid evidence="6">prccge525c</plasmid>
    </source>
</reference>
<evidence type="ECO:0000256" key="1">
    <source>
        <dbReference type="ARBA" id="ARBA00023015"/>
    </source>
</evidence>
<dbReference type="PANTHER" id="PTHR30146:SF155">
    <property type="entry name" value="ALANINE RACEMASE"/>
    <property type="match status" value="1"/>
</dbReference>
<sequence>MEVARLAGVSAATVSRVLNDRADDARISLETQERVKATARDAGYVVNRLATSLRTHRTGVFGAIVGSLSGHYQPHLTSRLQAVAQRRGVELLVAQAKADAGEVAGQLHLFQDDFFDGVIMVSDLPGHQALCEHLDRMGKAHVTLCGGLSGPTPAVLTDDRLGMRLLFDHLVALGHRHIAFVYRVSRLALSDRRSIFQEMMSEGSAGIGGEVISFERAEIDREAFRRMLAVPSARPTALICGSDGLAIEVVALLRELGMKIPDDISVVGYDNVPDTAYWSPPLTTVAQPTDSLCEASLDLLLELTNFSADARAAMRPMQLIPPELVIRASSDFPSLQHIPPA</sequence>
<dbReference type="EMBL" id="CP032695">
    <property type="protein sequence ID" value="AYG63831.1"/>
    <property type="molecule type" value="Genomic_DNA"/>
</dbReference>
<evidence type="ECO:0000313" key="5">
    <source>
        <dbReference type="EMBL" id="AYG63831.1"/>
    </source>
</evidence>
<dbReference type="Gene3D" id="3.40.50.2300">
    <property type="match status" value="2"/>
</dbReference>
<dbReference type="InterPro" id="IPR028082">
    <property type="entry name" value="Peripla_BP_I"/>
</dbReference>
<dbReference type="OrthoDB" id="8433438at2"/>
<dbReference type="PROSITE" id="PS50932">
    <property type="entry name" value="HTH_LACI_2"/>
    <property type="match status" value="1"/>
</dbReference>
<evidence type="ECO:0000256" key="3">
    <source>
        <dbReference type="ARBA" id="ARBA00023163"/>
    </source>
</evidence>
<proteinExistence type="predicted"/>
<dbReference type="CDD" id="cd06267">
    <property type="entry name" value="PBP1_LacI_sugar_binding-like"/>
    <property type="match status" value="1"/>
</dbReference>
<gene>
    <name evidence="5" type="ORF">CCGE525_31300</name>
</gene>
<keyword evidence="1" id="KW-0805">Transcription regulation</keyword>
<accession>A0A387G7G4</accession>
<geneLocation type="plasmid" evidence="6">
    <name>prccge525c</name>
</geneLocation>
<dbReference type="SUPFAM" id="SSF53822">
    <property type="entry name" value="Periplasmic binding protein-like I"/>
    <property type="match status" value="1"/>
</dbReference>
<dbReference type="InterPro" id="IPR046335">
    <property type="entry name" value="LacI/GalR-like_sensor"/>
</dbReference>
<keyword evidence="6" id="KW-1185">Reference proteome</keyword>